<protein>
    <recommendedName>
        <fullName evidence="7">C3H1-type domain-containing protein</fullName>
    </recommendedName>
</protein>
<dbReference type="PANTHER" id="PTHR46156:SF1">
    <property type="entry name" value="ZINC FINGER CCCH DOMAIN-CONTAINING PROTEIN 3"/>
    <property type="match status" value="1"/>
</dbReference>
<dbReference type="EMBL" id="KQ965776">
    <property type="protein sequence ID" value="KXS13680.1"/>
    <property type="molecule type" value="Genomic_DNA"/>
</dbReference>
<keyword evidence="1 5" id="KW-0479">Metal-binding</keyword>
<dbReference type="GO" id="GO:0008270">
    <property type="term" value="F:zinc ion binding"/>
    <property type="evidence" value="ECO:0007669"/>
    <property type="project" value="UniProtKB-KW"/>
</dbReference>
<keyword evidence="4 5" id="KW-0862">Zinc</keyword>
<evidence type="ECO:0000259" key="7">
    <source>
        <dbReference type="PROSITE" id="PS50103"/>
    </source>
</evidence>
<evidence type="ECO:0000313" key="9">
    <source>
        <dbReference type="Proteomes" id="UP000070544"/>
    </source>
</evidence>
<feature type="domain" description="C3H1-type" evidence="7">
    <location>
        <begin position="379"/>
        <end position="406"/>
    </location>
</feature>
<dbReference type="Proteomes" id="UP000070544">
    <property type="component" value="Unassembled WGS sequence"/>
</dbReference>
<evidence type="ECO:0000256" key="2">
    <source>
        <dbReference type="ARBA" id="ARBA00022737"/>
    </source>
</evidence>
<evidence type="ECO:0000256" key="4">
    <source>
        <dbReference type="ARBA" id="ARBA00022833"/>
    </source>
</evidence>
<feature type="domain" description="C3H1-type" evidence="7">
    <location>
        <begin position="353"/>
        <end position="378"/>
    </location>
</feature>
<dbReference type="SMART" id="SM00356">
    <property type="entry name" value="ZnF_C3H1"/>
    <property type="match status" value="5"/>
</dbReference>
<evidence type="ECO:0000256" key="5">
    <source>
        <dbReference type="PROSITE-ProRule" id="PRU00723"/>
    </source>
</evidence>
<feature type="domain" description="C3H1-type" evidence="7">
    <location>
        <begin position="407"/>
        <end position="433"/>
    </location>
</feature>
<name>A0A139AAB3_GONPJ</name>
<feature type="domain" description="C3H1-type" evidence="7">
    <location>
        <begin position="434"/>
        <end position="462"/>
    </location>
</feature>
<gene>
    <name evidence="8" type="ORF">M427DRAFT_58493</name>
</gene>
<organism evidence="8 9">
    <name type="scientific">Gonapodya prolifera (strain JEL478)</name>
    <name type="common">Monoblepharis prolifera</name>
    <dbReference type="NCBI Taxonomy" id="1344416"/>
    <lineage>
        <taxon>Eukaryota</taxon>
        <taxon>Fungi</taxon>
        <taxon>Fungi incertae sedis</taxon>
        <taxon>Chytridiomycota</taxon>
        <taxon>Chytridiomycota incertae sedis</taxon>
        <taxon>Monoblepharidomycetes</taxon>
        <taxon>Monoblepharidales</taxon>
        <taxon>Gonapodyaceae</taxon>
        <taxon>Gonapodya</taxon>
    </lineage>
</organism>
<feature type="zinc finger region" description="C3H1-type" evidence="5">
    <location>
        <begin position="353"/>
        <end position="378"/>
    </location>
</feature>
<dbReference type="Gene3D" id="4.10.1000.10">
    <property type="entry name" value="Zinc finger, CCCH-type"/>
    <property type="match status" value="2"/>
</dbReference>
<sequence length="642" mass="70412">MTAAAQNEERDLLRQIALLEGALEGLGHQSSPSSTSRPNMYLQHNSYHVPSRPFQVNPSAHSTTFHPGGYRPPGRNFTWTSGSATGASIAPSRRAPGGVVPTRHHPYAKAPIMRSRNLKLITTPAKPILSESSGSVMSVPGEAQTETYVSRGNKLVRVGSGTIVPHFTLPIRPQRRRPSSRIPPQTAAAPIPGDSENSTKWIKKRGQIINPAALASVAKSENAKRERLRVGKAHSKELMAVAPGSSVIINGTTYKKSARGNTFVRVGAPIPKPRTVVKGLVISINGLEYIKDPRKKTLKLRTPGDTMTTSTPRGRAQVDHRRGQQKTLRINGELYVRTKSGNLRRVSSKNTRKGGERFCRYYTRFGLCKKPRCRFQHDPQHRALCTRYLRGVCPSPETCTFSHTRTDNNAPLCSHFQTGNCRREDCLYLHSKVGSDAPVCSDFAKLGWCDRGSACPERHVYECPSFSATGACPNAKCKMPHVAKGGSAFGRKRKLGHAPGDDRANATSTFKRLRVAEDGIERCIEAAEDEDLDSLPIRPDFDNILFADLPDFDFDSETDSSEEDDEEEDEDEDDEDEVGSSLDDEDRSDLATEGDGGVDEIGTSGNQGKSDSESPEVEVIGEVSLPDEEDEETPEIIELDVD</sequence>
<dbReference type="AlphaFoldDB" id="A0A139AAB3"/>
<evidence type="ECO:0000313" key="8">
    <source>
        <dbReference type="EMBL" id="KXS13680.1"/>
    </source>
</evidence>
<dbReference type="PROSITE" id="PS50103">
    <property type="entry name" value="ZF_C3H1"/>
    <property type="match status" value="4"/>
</dbReference>
<dbReference type="OrthoDB" id="410307at2759"/>
<reference evidence="8 9" key="1">
    <citation type="journal article" date="2015" name="Genome Biol. Evol.">
        <title>Phylogenomic analyses indicate that early fungi evolved digesting cell walls of algal ancestors of land plants.</title>
        <authorList>
            <person name="Chang Y."/>
            <person name="Wang S."/>
            <person name="Sekimoto S."/>
            <person name="Aerts A.L."/>
            <person name="Choi C."/>
            <person name="Clum A."/>
            <person name="LaButti K.M."/>
            <person name="Lindquist E.A."/>
            <person name="Yee Ngan C."/>
            <person name="Ohm R.A."/>
            <person name="Salamov A.A."/>
            <person name="Grigoriev I.V."/>
            <person name="Spatafora J.W."/>
            <person name="Berbee M.L."/>
        </authorList>
    </citation>
    <scope>NUCLEOTIDE SEQUENCE [LARGE SCALE GENOMIC DNA]</scope>
    <source>
        <strain evidence="8 9">JEL478</strain>
    </source>
</reference>
<proteinExistence type="predicted"/>
<feature type="zinc finger region" description="C3H1-type" evidence="5">
    <location>
        <begin position="407"/>
        <end position="433"/>
    </location>
</feature>
<keyword evidence="2" id="KW-0677">Repeat</keyword>
<feature type="region of interest" description="Disordered" evidence="6">
    <location>
        <begin position="173"/>
        <end position="198"/>
    </location>
</feature>
<feature type="region of interest" description="Disordered" evidence="6">
    <location>
        <begin position="551"/>
        <end position="642"/>
    </location>
</feature>
<accession>A0A139AAB3</accession>
<dbReference type="STRING" id="1344416.A0A139AAB3"/>
<dbReference type="InterPro" id="IPR036855">
    <property type="entry name" value="Znf_CCCH_sf"/>
</dbReference>
<evidence type="ECO:0000256" key="1">
    <source>
        <dbReference type="ARBA" id="ARBA00022723"/>
    </source>
</evidence>
<evidence type="ECO:0000256" key="6">
    <source>
        <dbReference type="SAM" id="MobiDB-lite"/>
    </source>
</evidence>
<dbReference type="InterPro" id="IPR000571">
    <property type="entry name" value="Znf_CCCH"/>
</dbReference>
<feature type="zinc finger region" description="C3H1-type" evidence="5">
    <location>
        <begin position="379"/>
        <end position="406"/>
    </location>
</feature>
<dbReference type="GO" id="GO:0005634">
    <property type="term" value="C:nucleus"/>
    <property type="evidence" value="ECO:0007669"/>
    <property type="project" value="TreeGrafter"/>
</dbReference>
<feature type="zinc finger region" description="C3H1-type" evidence="5">
    <location>
        <begin position="434"/>
        <end position="462"/>
    </location>
</feature>
<dbReference type="FunFam" id="4.10.1000.10:FF:000022">
    <property type="entry name" value="Zinc finger CCCH domain-containing protein 7"/>
    <property type="match status" value="1"/>
</dbReference>
<feature type="compositionally biased region" description="Acidic residues" evidence="6">
    <location>
        <begin position="625"/>
        <end position="642"/>
    </location>
</feature>
<feature type="compositionally biased region" description="Acidic residues" evidence="6">
    <location>
        <begin position="551"/>
        <end position="587"/>
    </location>
</feature>
<feature type="region of interest" description="Disordered" evidence="6">
    <location>
        <begin position="299"/>
        <end position="325"/>
    </location>
</feature>
<dbReference type="SUPFAM" id="SSF90229">
    <property type="entry name" value="CCCH zinc finger"/>
    <property type="match status" value="1"/>
</dbReference>
<keyword evidence="3 5" id="KW-0863">Zinc-finger</keyword>
<evidence type="ECO:0000256" key="3">
    <source>
        <dbReference type="ARBA" id="ARBA00022771"/>
    </source>
</evidence>
<keyword evidence="9" id="KW-1185">Reference proteome</keyword>
<dbReference type="PANTHER" id="PTHR46156">
    <property type="entry name" value="CCCH ZINGC FINGER"/>
    <property type="match status" value="1"/>
</dbReference>